<comment type="caution">
    <text evidence="1">The sequence shown here is derived from an EMBL/GenBank/DDBJ whole genome shotgun (WGS) entry which is preliminary data.</text>
</comment>
<keyword evidence="2" id="KW-1185">Reference proteome</keyword>
<proteinExistence type="predicted"/>
<name>A0ACC3S7W4_9PEZI</name>
<accession>A0ACC3S7W4</accession>
<protein>
    <submittedName>
        <fullName evidence="1">Uncharacterized protein</fullName>
    </submittedName>
</protein>
<organism evidence="1 2">
    <name type="scientific">Zalaria obscura</name>
    <dbReference type="NCBI Taxonomy" id="2024903"/>
    <lineage>
        <taxon>Eukaryota</taxon>
        <taxon>Fungi</taxon>
        <taxon>Dikarya</taxon>
        <taxon>Ascomycota</taxon>
        <taxon>Pezizomycotina</taxon>
        <taxon>Dothideomycetes</taxon>
        <taxon>Dothideomycetidae</taxon>
        <taxon>Dothideales</taxon>
        <taxon>Zalariaceae</taxon>
        <taxon>Zalaria</taxon>
    </lineage>
</organism>
<evidence type="ECO:0000313" key="2">
    <source>
        <dbReference type="Proteomes" id="UP001320706"/>
    </source>
</evidence>
<reference evidence="1" key="1">
    <citation type="submission" date="2024-02" db="EMBL/GenBank/DDBJ databases">
        <title>Metagenome Assembled Genome of Zalaria obscura JY119.</title>
        <authorList>
            <person name="Vighnesh L."/>
            <person name="Jagadeeshwari U."/>
            <person name="Venkata Ramana C."/>
            <person name="Sasikala C."/>
        </authorList>
    </citation>
    <scope>NUCLEOTIDE SEQUENCE</scope>
    <source>
        <strain evidence="1">JY119</strain>
    </source>
</reference>
<dbReference type="Proteomes" id="UP001320706">
    <property type="component" value="Unassembled WGS sequence"/>
</dbReference>
<gene>
    <name evidence="1" type="ORF">M8818_006085</name>
</gene>
<sequence>MAQATQSKSLSLPLRNRCEESKSPYVRSHANNPTAWQLWDPETLALAKQTNRLLFVSIGYSACHWCHVMAHESFMDPSVASILNDNFIPIKIDREERPDVDRVYMDFLQATTGGGGWPLNVFVTPDLEPIFGGTYWPGPGSERERHGGGFKNILEKVAQTWTEQEAKCRESAGQITRQLKEFAQEGTLSGRKSSDGQEAEDDDEALELELLEEAYNHYVNRFDSKFGGFGSAPKFPTPSHLAFLLRLGEWDGIVKDVLGEEETRNAMDMGLKTLENMAKGGIKDQVGNGFARYSVTRDWSVPHFEKMLYDNAQLLPLYLDAYLITKSPLFLDTVHDVATYLTSAPIHSSTGGFHASEDADSAPSADNPEHKEGAFYVWTASEFRTTIDDPTAASICAAYWNIRDNGNIDRRADVQGELVGQNTLCVTKTPADLATDFGKSEEEIVQIIAEARRKLLSHRDKTRPRPHLDDKLVVSWNGLAIGGLARTAASLSSIDPSASQTYLSAAEKAAAFIKRELYNHSTKTLTRVYREGPGTVPGFADDYAFLIDGLIELYEATFNAGYLQWAEELQQTQLRLFFDDAQGGFFSTETGATDVLVRSKDAMDNAEPSTNGVSAKNLFRLASLLNDEALETKARKTVRAFEVEIGQHPGLFTGLMGGVVCCRLGLRGIMISGDGEEAKEAVQRLRGMVRPGSTLLRVGGGVDDTWIKQRNELVKDLGQRGMVQVCEGGQCSLVKADEVEKVLKGRGEE</sequence>
<evidence type="ECO:0000313" key="1">
    <source>
        <dbReference type="EMBL" id="KAK8200769.1"/>
    </source>
</evidence>
<dbReference type="EMBL" id="JAMKPW020000038">
    <property type="protein sequence ID" value="KAK8200769.1"/>
    <property type="molecule type" value="Genomic_DNA"/>
</dbReference>